<dbReference type="EMBL" id="GGEC01058220">
    <property type="protein sequence ID" value="MBX38704.1"/>
    <property type="molecule type" value="Transcribed_RNA"/>
</dbReference>
<reference evidence="1" key="1">
    <citation type="submission" date="2018-02" db="EMBL/GenBank/DDBJ databases">
        <title>Rhizophora mucronata_Transcriptome.</title>
        <authorList>
            <person name="Meera S.P."/>
            <person name="Sreeshan A."/>
            <person name="Augustine A."/>
        </authorList>
    </citation>
    <scope>NUCLEOTIDE SEQUENCE</scope>
    <source>
        <tissue evidence="1">Leaf</tissue>
    </source>
</reference>
<evidence type="ECO:0000313" key="1">
    <source>
        <dbReference type="EMBL" id="MBX38704.1"/>
    </source>
</evidence>
<dbReference type="AlphaFoldDB" id="A0A2P2N8A0"/>
<proteinExistence type="predicted"/>
<protein>
    <submittedName>
        <fullName evidence="1">Uncharacterized protein</fullName>
    </submittedName>
</protein>
<organism evidence="1">
    <name type="scientific">Rhizophora mucronata</name>
    <name type="common">Asiatic mangrove</name>
    <dbReference type="NCBI Taxonomy" id="61149"/>
    <lineage>
        <taxon>Eukaryota</taxon>
        <taxon>Viridiplantae</taxon>
        <taxon>Streptophyta</taxon>
        <taxon>Embryophyta</taxon>
        <taxon>Tracheophyta</taxon>
        <taxon>Spermatophyta</taxon>
        <taxon>Magnoliopsida</taxon>
        <taxon>eudicotyledons</taxon>
        <taxon>Gunneridae</taxon>
        <taxon>Pentapetalae</taxon>
        <taxon>rosids</taxon>
        <taxon>fabids</taxon>
        <taxon>Malpighiales</taxon>
        <taxon>Rhizophoraceae</taxon>
        <taxon>Rhizophora</taxon>
    </lineage>
</organism>
<accession>A0A2P2N8A0</accession>
<sequence>MQALLEHHIMILLPADILDQIYII</sequence>
<name>A0A2P2N8A0_RHIMU</name>